<feature type="domain" description="Sacsin/Nov" evidence="8">
    <location>
        <begin position="1190"/>
        <end position="1303"/>
    </location>
</feature>
<evidence type="ECO:0000313" key="9">
    <source>
        <dbReference type="EMBL" id="KAJ3567053.1"/>
    </source>
</evidence>
<dbReference type="Gene3D" id="3.30.565.10">
    <property type="entry name" value="Histidine kinase-like ATPase, C-terminal domain"/>
    <property type="match status" value="1"/>
</dbReference>
<evidence type="ECO:0000313" key="10">
    <source>
        <dbReference type="Proteomes" id="UP001213000"/>
    </source>
</evidence>
<feature type="region of interest" description="Disordered" evidence="5">
    <location>
        <begin position="1119"/>
        <end position="1141"/>
    </location>
</feature>
<dbReference type="PANTHER" id="PTHR47839:SF1">
    <property type="entry name" value="DOMAIN PROTEIN, PUTATIVE (AFU_ORTHOLOGUE AFUA_6G04830)-RELATED"/>
    <property type="match status" value="1"/>
</dbReference>
<feature type="transmembrane region" description="Helical" evidence="6">
    <location>
        <begin position="338"/>
        <end position="364"/>
    </location>
</feature>
<feature type="compositionally biased region" description="Low complexity" evidence="5">
    <location>
        <begin position="54"/>
        <end position="66"/>
    </location>
</feature>
<dbReference type="EMBL" id="JANIEX010000440">
    <property type="protein sequence ID" value="KAJ3567053.1"/>
    <property type="molecule type" value="Genomic_DNA"/>
</dbReference>
<proteinExistence type="predicted"/>
<dbReference type="PANTHER" id="PTHR47839">
    <property type="entry name" value="DOMAIN PROTEIN, PUTATIVE (AFU_ORTHOLOGUE AFUA_6G04830)-RELATED"/>
    <property type="match status" value="1"/>
</dbReference>
<keyword evidence="3" id="KW-0808">Transferase</keyword>
<protein>
    <recommendedName>
        <fullName evidence="11">Chitin synthase</fullName>
    </recommendedName>
</protein>
<dbReference type="SUPFAM" id="SSF55874">
    <property type="entry name" value="ATPase domain of HSP90 chaperone/DNA topoisomerase II/histidine kinase"/>
    <property type="match status" value="1"/>
</dbReference>
<keyword evidence="2" id="KW-1003">Cell membrane</keyword>
<feature type="region of interest" description="Disordered" evidence="5">
    <location>
        <begin position="46"/>
        <end position="66"/>
    </location>
</feature>
<reference evidence="9" key="1">
    <citation type="submission" date="2022-07" db="EMBL/GenBank/DDBJ databases">
        <title>Genome Sequence of Leucocoprinus birnbaumii.</title>
        <authorList>
            <person name="Buettner E."/>
        </authorList>
    </citation>
    <scope>NUCLEOTIDE SEQUENCE</scope>
    <source>
        <strain evidence="9">VT141</strain>
    </source>
</reference>
<feature type="region of interest" description="Disordered" evidence="5">
    <location>
        <begin position="2514"/>
        <end position="2622"/>
    </location>
</feature>
<evidence type="ECO:0000259" key="8">
    <source>
        <dbReference type="Pfam" id="PF25794"/>
    </source>
</evidence>
<sequence length="2814" mass="313521">MSLRFQPTHPPTDVPIPTARQPQLSGATVRRAKTLTRPERSVAPVPLINPQTLPASSATAATDPSSYNGSTSWKIFSRVVTFWAPDFLLSSLGGMKDSNVRQAWREKLALCFIICVLCAAVGFATVGFQKVLCPADDNSNSRFITVGTTPGTLGIQGTMYNVSSARSTGQVDFLHLSESAAGQDITYLFQRDASQFKSCNGLKFQVATDAPCSKDSSCPLPAINASSTYQSLSLFNTQLMVGYSWDQVSALPNYFVLDGAVLNMAPYFSLHTRPLTSDNVDRALRTIMQQDASSKMGRDGTRLFYNRPDLKSAVPCIKERYLAGNIDKVTPGCFVTSLFLYAGLIVILGLVFVRFVMACVFNWFMSERLAGAPTTQDLNRSAISPAVMPEGANISVDNKNGTAPWANGVSKKLYKGPKSIASSSSATLTNSDTSAPIVSLAQIGAELFAVCLVTCYSEGEESLRTTLDSISTTTYSDARKLLFVVADGMITGAGEKRSTPDICVSLLEADPRFGNPIPMSYNAVGTSAKAQNRAMVYAGHYSMDPFNVIDRVESTYLSLVVAGRRTPTVIIVKCGTEAEASSDKKPGNRGKRDSQLILMNFFSRVTYNDRMTPLDFDLFRKIHVLMGVTPDFFEVCLMVDADTKVFPESLGYLVNCMHHDQMIMGVCGETRIANKRQSWVTAIQVFEYFISHHLAKAFESVFGGVSCLPGCFSMFRLKARKSSGVDWVPLIIKPEIVKEYSQSVVTTLHQKNLLLLGEDRFLTTILLRTFPNRKMMFLPQARCRTIVPDTFKVLLSQRRRWINSTIHNLMELVLVRNLCGTFCFSMQFVVFMDLLGTVVLPIAITLTYALIIGYGLNPPQSFEAAIPLMLLIAVLGLPAILILITTRKVIYVFWMMIYLCALPIWNFVLPVYAFWHFDDFSWGETRKVEGEAKGEGHGDGGGKGGGPTVPMRRWEDWERSRLRKLRREERRRRDFERAHPSGYFAGDGDFLSVRTDTRSQYDGSDTVSIGSSDDDHWGTQIGGYNEHNASYPPPPVGLHPSTHALQNAKTVDSAELEAMLESGFDDRPTPPISTYAPRYQLSDTGSSTHLVGVGGNGYAPLTRATSPGVTQPPPPFSNLLSPTSPNIPMSGDSPRPTGRGGPRMALGIVVLLFVVRRTGISRYITLVMTTRDKLWESGHDESVEVNQRALIDKVLARYSGEFTVFRELLQNSDDAQSKAVEIRFQTQSYMDGRTVQTAGDGKSLPELKTTPASLIDNRDEDWSRLKKIAEGNPDEQKIGAFGVGFYSLFSVTEEPFVKSGNQWMGFYWKDRKDQLFARRGQLEEVNQSPWTSFEMVLREPTPIPPAFDFARFLASSITFMTYLEEVSVYFDDWCLVKLNKSVGYPQLHQLPRDLSGKSPNSYMTVTGVKMTPVTIHATVMNWVYQSGTESRKPLLPKAIKTTATGFFSSLSGFLTGVSTPQRQATPLPPATPEVDPSETSTTTIILSVFSADITVRLNSKLSSEIYRSTKKNPPSSMKYELIYTTKDKYDASKLEDSKQQHATGSVFQGLRADLDGTGSARVFIGHATAQTTGIGGHMAARFIPTVEREAIDFMDRNVAVWNRELLYVGGILARAAYQYEVDSIRESWDANAEAFRQASQDLPEELRTSLTEKAIHVLKFFTYHHSTPSAEVSAVLENAFFKCNSNNTFPLISTHGIRPASQIRLPDSSFSFLKQLPLVPTELASEPMVLSLQNKGMIRAITFDDVLSELKSRPLPEEDMVACIKWWISLYDPKDAARLASVRSQLLNAAVLIVSSSSGDTIIPLHTIQTILNQRSLHGLPSEGPLPPHLLPASITKHFPPDDMKRAFSWVDLNIYDWLSHICDPRVVQENPTYNIETSSQWSEKVLSFVARNWGHGLSATLKQRIIDLLKVKACIPTSDGMKLPNESYFSSVDIFHDLPIVKLPSGTQIKGNMEKLLQDLDVRNHVELQIIFNRMIKTNEWTINDLTRYLVSVKANLKEEEIRRLRLTAAFPKEIAATDSENQSKPRRLRADQLYEPLPAFRQLGLPVIDWGSQTKWRSAQFLFELGLRRYPPLEELIQLCASSDLPVRIAALKYLVDNLRTKYTDYDCNNYRDIAFIPALDGSKSCLGTPRQVFSKPEWSQLGFLVIHPSIQADAVKLQIKEHPTTAQLVEFLQRNRPNNPEVGKNWFSVLSIRVSDFSRSDLSKLAETNIVPVPNTPGKVGPTMRWLTPTQCYLGQRSKEKFHSKLFVFIDFGAAGNAFLTACGAKQEPSVEELAKILLDDPRNFYALAQGPSNFLNEIRNIAVNRQNLSPGTFSRMKRAPVLLCCQRKSVDQPARRPTGDEFEDEEWEIGYDLKIAEHIVIADDTNAHQVFGAELFTAPPEDIIEAFYMELGSRRLSSLVKEEYLLGVEIRNSKRAGSTRSLILERLPIFLHEHNHGRMKVSLDWLQAEANFQVKAYGQNQAHDALLFMTILSTDLRALKRRGYNVDRILRQRRLEKQAEEARIREQEIKLLSPEPQPAEEKFTLTSGSSSTLTSDSSTGDRSSLSSAFNKLKERMGARGGFLPGGQTPGLSRGSSAPSNYQTNEHEDQDPHLPGGLSGPSFPQRPYGAENPTVTPLDNISSNIAMAMRACRAESNNLLQNRQEMRHVKEADNDGYCDVSGHAQNMKSVGNMGQVKIYVAQNVPEQDAQTILTVKSSSIARFIHVMTSLAGVYELSLSNLHIFYDTSGGLIAFNRNGSIFLNLRYYESWHDAEVKQGTMANALISWYFTLAHEIAHNLVQPHNSEHEFYFSAICEKYLVSFSRILGGHKG</sequence>
<feature type="compositionally biased region" description="Low complexity" evidence="5">
    <location>
        <begin position="2528"/>
        <end position="2551"/>
    </location>
</feature>
<dbReference type="InterPro" id="IPR054295">
    <property type="entry name" value="CHS4-like_dom"/>
</dbReference>
<feature type="region of interest" description="Disordered" evidence="5">
    <location>
        <begin position="1"/>
        <end position="29"/>
    </location>
</feature>
<evidence type="ECO:0000256" key="3">
    <source>
        <dbReference type="ARBA" id="ARBA00022679"/>
    </source>
</evidence>
<feature type="region of interest" description="Disordered" evidence="5">
    <location>
        <begin position="930"/>
        <end position="950"/>
    </location>
</feature>
<dbReference type="GO" id="GO:0016740">
    <property type="term" value="F:transferase activity"/>
    <property type="evidence" value="ECO:0007669"/>
    <property type="project" value="UniProtKB-KW"/>
</dbReference>
<gene>
    <name evidence="9" type="ORF">NP233_g6614</name>
</gene>
<dbReference type="SUPFAM" id="SSF53448">
    <property type="entry name" value="Nucleotide-diphospho-sugar transferases"/>
    <property type="match status" value="1"/>
</dbReference>
<name>A0AAD5VTI8_9AGAR</name>
<comment type="subcellular location">
    <subcellularLocation>
        <location evidence="1">Cell membrane</location>
        <topology evidence="1">Multi-pass membrane protein</topology>
    </subcellularLocation>
</comment>
<dbReference type="Proteomes" id="UP001213000">
    <property type="component" value="Unassembled WGS sequence"/>
</dbReference>
<keyword evidence="6" id="KW-0472">Membrane</keyword>
<dbReference type="Pfam" id="PF03142">
    <property type="entry name" value="Chitin_synth_2"/>
    <property type="match status" value="1"/>
</dbReference>
<feature type="transmembrane region" description="Helical" evidence="6">
    <location>
        <begin position="891"/>
        <end position="915"/>
    </location>
</feature>
<keyword evidence="10" id="KW-1185">Reference proteome</keyword>
<dbReference type="Pfam" id="PF25794">
    <property type="entry name" value="SACS"/>
    <property type="match status" value="1"/>
</dbReference>
<evidence type="ECO:0000256" key="5">
    <source>
        <dbReference type="SAM" id="MobiDB-lite"/>
    </source>
</evidence>
<feature type="compositionally biased region" description="Basic and acidic residues" evidence="5">
    <location>
        <begin position="930"/>
        <end position="940"/>
    </location>
</feature>
<dbReference type="Pfam" id="PF12449">
    <property type="entry name" value="DUF3684"/>
    <property type="match status" value="1"/>
</dbReference>
<feature type="transmembrane region" description="Helical" evidence="6">
    <location>
        <begin position="828"/>
        <end position="852"/>
    </location>
</feature>
<dbReference type="InterPro" id="IPR036890">
    <property type="entry name" value="HATPase_C_sf"/>
</dbReference>
<dbReference type="InterPro" id="IPR029044">
    <property type="entry name" value="Nucleotide-diphossugar_trans"/>
</dbReference>
<evidence type="ECO:0000256" key="4">
    <source>
        <dbReference type="ARBA" id="ARBA00023180"/>
    </source>
</evidence>
<accession>A0AAD5VTI8</accession>
<feature type="compositionally biased region" description="Polar residues" evidence="5">
    <location>
        <begin position="2573"/>
        <end position="2587"/>
    </location>
</feature>
<comment type="caution">
    <text evidence="9">The sequence shown here is derived from an EMBL/GenBank/DDBJ whole genome shotgun (WGS) entry which is preliminary data.</text>
</comment>
<organism evidence="9 10">
    <name type="scientific">Leucocoprinus birnbaumii</name>
    <dbReference type="NCBI Taxonomy" id="56174"/>
    <lineage>
        <taxon>Eukaryota</taxon>
        <taxon>Fungi</taxon>
        <taxon>Dikarya</taxon>
        <taxon>Basidiomycota</taxon>
        <taxon>Agaricomycotina</taxon>
        <taxon>Agaricomycetes</taxon>
        <taxon>Agaricomycetidae</taxon>
        <taxon>Agaricales</taxon>
        <taxon>Agaricineae</taxon>
        <taxon>Agaricaceae</taxon>
        <taxon>Leucocoprinus</taxon>
    </lineage>
</organism>
<feature type="transmembrane region" description="Helical" evidence="6">
    <location>
        <begin position="108"/>
        <end position="128"/>
    </location>
</feature>
<feature type="transmembrane region" description="Helical" evidence="6">
    <location>
        <begin position="864"/>
        <end position="884"/>
    </location>
</feature>
<keyword evidence="4" id="KW-0325">Glycoprotein</keyword>
<dbReference type="GO" id="GO:0005886">
    <property type="term" value="C:plasma membrane"/>
    <property type="evidence" value="ECO:0007669"/>
    <property type="project" value="UniProtKB-SubCell"/>
</dbReference>
<keyword evidence="6" id="KW-0812">Transmembrane</keyword>
<keyword evidence="6" id="KW-1133">Transmembrane helix</keyword>
<dbReference type="CDD" id="cd04190">
    <property type="entry name" value="Chitin_synth_C"/>
    <property type="match status" value="1"/>
</dbReference>
<dbReference type="InterPro" id="IPR058210">
    <property type="entry name" value="SACS/Nov_dom"/>
</dbReference>
<evidence type="ECO:0000256" key="1">
    <source>
        <dbReference type="ARBA" id="ARBA00004651"/>
    </source>
</evidence>
<evidence type="ECO:0000259" key="7">
    <source>
        <dbReference type="Pfam" id="PF22997"/>
    </source>
</evidence>
<feature type="domain" description="Chitin synthase 4-like" evidence="7">
    <location>
        <begin position="241"/>
        <end position="325"/>
    </location>
</feature>
<evidence type="ECO:0000256" key="6">
    <source>
        <dbReference type="SAM" id="Phobius"/>
    </source>
</evidence>
<feature type="compositionally biased region" description="Gly residues" evidence="5">
    <location>
        <begin position="2562"/>
        <end position="2572"/>
    </location>
</feature>
<evidence type="ECO:0000256" key="2">
    <source>
        <dbReference type="ARBA" id="ARBA00022475"/>
    </source>
</evidence>
<dbReference type="InterPro" id="IPR022155">
    <property type="entry name" value="DUF3684"/>
</dbReference>
<evidence type="ECO:0008006" key="11">
    <source>
        <dbReference type="Google" id="ProtNLM"/>
    </source>
</evidence>
<dbReference type="Pfam" id="PF22997">
    <property type="entry name" value="CHS4"/>
    <property type="match status" value="1"/>
</dbReference>